<comment type="caution">
    <text evidence="1">The sequence shown here is derived from an EMBL/GenBank/DDBJ whole genome shotgun (WGS) entry which is preliminary data.</text>
</comment>
<protein>
    <recommendedName>
        <fullName evidence="3">ArsR family transcriptional regulator</fullName>
    </recommendedName>
</protein>
<dbReference type="SUPFAM" id="SSF46785">
    <property type="entry name" value="Winged helix' DNA-binding domain"/>
    <property type="match status" value="1"/>
</dbReference>
<name>A0A2R7Y3T8_9CREN</name>
<dbReference type="InterPro" id="IPR036388">
    <property type="entry name" value="WH-like_DNA-bd_sf"/>
</dbReference>
<gene>
    <name evidence="1" type="ORF">B7O98_06025</name>
</gene>
<dbReference type="Proteomes" id="UP000244093">
    <property type="component" value="Unassembled WGS sequence"/>
</dbReference>
<dbReference type="EMBL" id="NBVN01000004">
    <property type="protein sequence ID" value="PUA32225.1"/>
    <property type="molecule type" value="Genomic_DNA"/>
</dbReference>
<sequence>MSREQNTEKKLSLKVVYEDPDVVVLRAPNEDQLMEILKNLLKDKPMSVKELHSYLSGLASEDKIRRALTKLVNEGKVYVMNDGKYVIVGLE</sequence>
<proteinExistence type="predicted"/>
<dbReference type="InterPro" id="IPR036390">
    <property type="entry name" value="WH_DNA-bd_sf"/>
</dbReference>
<evidence type="ECO:0000313" key="2">
    <source>
        <dbReference type="Proteomes" id="UP000244093"/>
    </source>
</evidence>
<dbReference type="Gene3D" id="1.10.10.10">
    <property type="entry name" value="Winged helix-like DNA-binding domain superfamily/Winged helix DNA-binding domain"/>
    <property type="match status" value="1"/>
</dbReference>
<dbReference type="AlphaFoldDB" id="A0A2R7Y3T8"/>
<accession>A0A2R7Y3T8</accession>
<evidence type="ECO:0008006" key="3">
    <source>
        <dbReference type="Google" id="ProtNLM"/>
    </source>
</evidence>
<reference evidence="1 2" key="1">
    <citation type="journal article" date="2018" name="Syst. Appl. Microbiol.">
        <title>A new symbiotic nanoarchaeote (Candidatus Nanoclepta minutus) and its host (Zestosphaera tikiterensis gen. nov., sp. nov.) from a New Zealand hot spring.</title>
        <authorList>
            <person name="St John E."/>
            <person name="Liu Y."/>
            <person name="Podar M."/>
            <person name="Stott M.B."/>
            <person name="Meneghin J."/>
            <person name="Chen Z."/>
            <person name="Lagutin K."/>
            <person name="Mitchell K."/>
            <person name="Reysenbach A.L."/>
        </authorList>
    </citation>
    <scope>NUCLEOTIDE SEQUENCE [LARGE SCALE GENOMIC DNA]</scope>
    <source>
        <strain evidence="1">NZ3</strain>
    </source>
</reference>
<organism evidence="1 2">
    <name type="scientific">Zestosphaera tikiterensis</name>
    <dbReference type="NCBI Taxonomy" id="1973259"/>
    <lineage>
        <taxon>Archaea</taxon>
        <taxon>Thermoproteota</taxon>
        <taxon>Thermoprotei</taxon>
        <taxon>Desulfurococcales</taxon>
        <taxon>Desulfurococcaceae</taxon>
        <taxon>Zestosphaera</taxon>
    </lineage>
</organism>
<evidence type="ECO:0000313" key="1">
    <source>
        <dbReference type="EMBL" id="PUA32225.1"/>
    </source>
</evidence>